<dbReference type="NCBIfam" id="TIGR02595">
    <property type="entry name" value="PEP_CTERM"/>
    <property type="match status" value="1"/>
</dbReference>
<dbReference type="RefSeq" id="WP_181927805.1">
    <property type="nucleotide sequence ID" value="NZ_CP054698.1"/>
</dbReference>
<evidence type="ECO:0000313" key="3">
    <source>
        <dbReference type="Proteomes" id="UP000514713"/>
    </source>
</evidence>
<dbReference type="AlphaFoldDB" id="A0A7D7QH33"/>
<protein>
    <submittedName>
        <fullName evidence="2">PEP-CTERM sorting domain-containing protein</fullName>
    </submittedName>
</protein>
<dbReference type="EMBL" id="CP054698">
    <property type="protein sequence ID" value="QMS89922.1"/>
    <property type="molecule type" value="Genomic_DNA"/>
</dbReference>
<organism evidence="2 3">
    <name type="scientific">Nostoc edaphicum CCNP1411</name>
    <dbReference type="NCBI Taxonomy" id="1472755"/>
    <lineage>
        <taxon>Bacteria</taxon>
        <taxon>Bacillati</taxon>
        <taxon>Cyanobacteriota</taxon>
        <taxon>Cyanophyceae</taxon>
        <taxon>Nostocales</taxon>
        <taxon>Nostocaceae</taxon>
        <taxon>Nostoc</taxon>
    </lineage>
</organism>
<dbReference type="KEGG" id="ned:HUN01_20885"/>
<reference evidence="3" key="1">
    <citation type="submission" date="2020-06" db="EMBL/GenBank/DDBJ databases">
        <title>Nostoc edaphicum CCNP1411 genome.</title>
        <authorList>
            <person name="Fidor A."/>
            <person name="Grabski M."/>
            <person name="Gawor J."/>
            <person name="Gromadka R."/>
            <person name="Wegrzyn G."/>
            <person name="Mazur-Marzec H."/>
        </authorList>
    </citation>
    <scope>NUCLEOTIDE SEQUENCE [LARGE SCALE GENOMIC DNA]</scope>
    <source>
        <strain evidence="3">CCNP1411</strain>
    </source>
</reference>
<accession>A0A7D7QH33</accession>
<dbReference type="Proteomes" id="UP000514713">
    <property type="component" value="Chromosome"/>
</dbReference>
<sequence>MIGFKSKLLNATLAITAALPLATAGLFTSAGSAQAAALIGEIQFKGGFTAPSGSSQITFSQDALTFTPQPITPIGIDSTTGNFSAFNSGNIGNIISFSSKVADNPFIDFGSLTYPGFILPGENTSSITDGLNTFTLTSSSYKLNESGLNVGIDVALFGFFTSATGEISNGGGNLTFQVNNTSVASVNTILTGGGSISNLSFSGGTFATVPEPAALLGLGAVGGVMVMSRRRKSFVK</sequence>
<proteinExistence type="predicted"/>
<evidence type="ECO:0000256" key="1">
    <source>
        <dbReference type="SAM" id="SignalP"/>
    </source>
</evidence>
<name>A0A7D7QH33_9NOSO</name>
<feature type="signal peptide" evidence="1">
    <location>
        <begin position="1"/>
        <end position="35"/>
    </location>
</feature>
<evidence type="ECO:0000313" key="2">
    <source>
        <dbReference type="EMBL" id="QMS89922.1"/>
    </source>
</evidence>
<keyword evidence="3" id="KW-1185">Reference proteome</keyword>
<dbReference type="InterPro" id="IPR013424">
    <property type="entry name" value="Ice-binding_C"/>
</dbReference>
<gene>
    <name evidence="2" type="ORF">HUN01_20885</name>
</gene>
<keyword evidence="1" id="KW-0732">Signal</keyword>
<feature type="chain" id="PRO_5028819437" evidence="1">
    <location>
        <begin position="36"/>
        <end position="236"/>
    </location>
</feature>